<sequence>MSNLLYETTGQAQDAQNEHAEEFASVREKSIEGGFTLLKRLIGLYPLKGDIPLETRDSDLLLKKRASRTLPAKSFLSFVPFRWYDPEYEQFVCADRRRRGLVFELIPADVEGRNDEIIDEMADKLTTALQALPGKEPAWMLQIYMQDEPVAAQVHRLRSYMVEHSPSNRQVFNEELQDTKLHPYSEAWLEIMDEHLKLTSRQQGIFRDDMVGGTAWRARARTVRCVLTKAPGSKVDPDELNGVLERFRQTLVEGGVKIHLLDGESLRDWLLPWYTGDGIDAYQWIEKNPYPKEDKATGELPPEWDLGEACIRGRLSLADESNFCWRHGDRFNRFVTLQPLRHKPRAGVWTRETTGGQSSPFDRLPDGSILAITIVFDAQDLIDERISKLLTVSIGDGADASLTAEECKLSQSWIAKGHRMISVCSGVYLSADSIEDLELNTNKVVAACSSAGFDAIEPGDDLLSIDTYVRMLPFSWNPKVDRKFIRRGRLQWDSHLSRIVPFLGRGTGTGHPGIFTFNRIGVPLTFDPLNSQDRSKNAHMLVLGPTGSGKTATLVSMLMHTMAVHRPRLFLITALPTFGLLGAWFERHGFSVLHKHIKKSEDISLPPFADITELAKDDEIDQASEQSERDILGEAVLAAKLMITGGRKQDEEALKQEDITMIGSAIIKAGKKAAAEDRQALTEDVVQAFRDLSQGEGNYTHNQCEKMLGMAVAMEKYTQHWDGQLFNRPGENWPDVDVTIVELGMLARTGYESQLALAMTGLMGRINDRVEHNQYSGRPNITLIDEAHLLIQNPLVGPYINKISAMWRTFGGWLWIATQNLRQIPETSKQLLNQPEWWLALSSDQDEVDEISKFKDLSPEEKTLLKQARKEPGKYVEGVVMSKKLLSLFRNVPPTLALAIAQTEQNEKQQRHQIMKELGLSEELDAAIEIAKRIEAGRREFRL</sequence>
<dbReference type="InterPro" id="IPR027417">
    <property type="entry name" value="P-loop_NTPase"/>
</dbReference>
<dbReference type="InterPro" id="IPR022303">
    <property type="entry name" value="Conjug_Trfer_ATPase"/>
</dbReference>
<organism evidence="1 2">
    <name type="scientific">Candidatus Thiodiazotropha lotti</name>
    <dbReference type="NCBI Taxonomy" id="2792787"/>
    <lineage>
        <taxon>Bacteria</taxon>
        <taxon>Pseudomonadati</taxon>
        <taxon>Pseudomonadota</taxon>
        <taxon>Gammaproteobacteria</taxon>
        <taxon>Chromatiales</taxon>
        <taxon>Sedimenticolaceae</taxon>
        <taxon>Candidatus Thiodiazotropha</taxon>
    </lineage>
</organism>
<dbReference type="PANTHER" id="PTHR30121">
    <property type="entry name" value="UNCHARACTERIZED PROTEIN YJGR-RELATED"/>
    <property type="match status" value="1"/>
</dbReference>
<protein>
    <submittedName>
        <fullName evidence="1">Conjugative transfer ATPase</fullName>
    </submittedName>
</protein>
<comment type="caution">
    <text evidence="1">The sequence shown here is derived from an EMBL/GenBank/DDBJ whole genome shotgun (WGS) entry which is preliminary data.</text>
</comment>
<dbReference type="PANTHER" id="PTHR30121:SF6">
    <property type="entry name" value="SLR6007 PROTEIN"/>
    <property type="match status" value="1"/>
</dbReference>
<evidence type="ECO:0000313" key="2">
    <source>
        <dbReference type="Proteomes" id="UP000886687"/>
    </source>
</evidence>
<dbReference type="InterPro" id="IPR025955">
    <property type="entry name" value="TraC/Conjuga_ATPase"/>
</dbReference>
<dbReference type="AlphaFoldDB" id="A0A9E4K0U8"/>
<dbReference type="SUPFAM" id="SSF52540">
    <property type="entry name" value="P-loop containing nucleoside triphosphate hydrolases"/>
    <property type="match status" value="1"/>
</dbReference>
<reference evidence="1" key="1">
    <citation type="journal article" date="2021" name="Proc. Natl. Acad. Sci. U.S.A.">
        <title>Global biogeography of chemosynthetic symbionts reveals both localized and globally distributed symbiont groups. .</title>
        <authorList>
            <person name="Osvatic J.T."/>
            <person name="Wilkins L.G.E."/>
            <person name="Leibrecht L."/>
            <person name="Leray M."/>
            <person name="Zauner S."/>
            <person name="Polzin J."/>
            <person name="Camacho Y."/>
            <person name="Gros O."/>
            <person name="van Gils J.A."/>
            <person name="Eisen J.A."/>
            <person name="Petersen J.M."/>
            <person name="Yuen B."/>
        </authorList>
    </citation>
    <scope>NUCLEOTIDE SEQUENCE</scope>
    <source>
        <strain evidence="1">MAGL173</strain>
    </source>
</reference>
<dbReference type="EMBL" id="JAEPDI010000001">
    <property type="protein sequence ID" value="MCG7937536.1"/>
    <property type="molecule type" value="Genomic_DNA"/>
</dbReference>
<gene>
    <name evidence="1" type="ORF">JAZ04_01595</name>
</gene>
<accession>A0A9E4K0U8</accession>
<evidence type="ECO:0000313" key="1">
    <source>
        <dbReference type="EMBL" id="MCG7937536.1"/>
    </source>
</evidence>
<dbReference type="Pfam" id="PF11130">
    <property type="entry name" value="TraC_F_IV"/>
    <property type="match status" value="1"/>
</dbReference>
<dbReference type="Proteomes" id="UP000886687">
    <property type="component" value="Unassembled WGS sequence"/>
</dbReference>
<name>A0A9E4K0U8_9GAMM</name>
<dbReference type="NCBIfam" id="TIGR03744">
    <property type="entry name" value="traC_PFL_4706"/>
    <property type="match status" value="1"/>
</dbReference>
<dbReference type="InterPro" id="IPR051162">
    <property type="entry name" value="T4SS_component"/>
</dbReference>
<proteinExistence type="predicted"/>
<dbReference type="Gene3D" id="3.40.50.300">
    <property type="entry name" value="P-loop containing nucleotide triphosphate hydrolases"/>
    <property type="match status" value="2"/>
</dbReference>